<dbReference type="Proteomes" id="UP000190961">
    <property type="component" value="Unassembled WGS sequence"/>
</dbReference>
<reference evidence="2 3" key="1">
    <citation type="submission" date="2017-02" db="EMBL/GenBank/DDBJ databases">
        <authorList>
            <person name="Peterson S.W."/>
        </authorList>
    </citation>
    <scope>NUCLEOTIDE SEQUENCE [LARGE SCALE GENOMIC DNA]</scope>
    <source>
        <strain evidence="2 3">DSM 25262</strain>
    </source>
</reference>
<proteinExistence type="predicted"/>
<feature type="signal peptide" evidence="1">
    <location>
        <begin position="1"/>
        <end position="19"/>
    </location>
</feature>
<evidence type="ECO:0000256" key="1">
    <source>
        <dbReference type="SAM" id="SignalP"/>
    </source>
</evidence>
<keyword evidence="1" id="KW-0732">Signal</keyword>
<dbReference type="SUPFAM" id="SSF53850">
    <property type="entry name" value="Periplasmic binding protein-like II"/>
    <property type="match status" value="1"/>
</dbReference>
<sequence length="329" mass="36218">MKKNLIIVIMLLTGSLVSAQTQQGVVKLRGTRLTYPLVNKWIEEFSKEYPNIKVTIAPNAPADSIDFNIAAYGLTDKDFQGNKEGVAIARYVQLPVANSKRGDLASLQEKGFTEKDFNNLYFTSGTPDLFASSQAKSPITLYTREKPACAAHTFAKHYGNDAATLQGTGVKGDDKDLANAVRNDVNGISFNNLGFVYDIKTRKVSEGLAVIPLDLNENGKVDKDEKVYATLDEVIGYIEKTNNRKFVTERVNFVFSKNSANRSAGVFLHWVLSKGQRFNHGIGFLELDEKTLTAQKVISSSVFKVTSVQSCEGASDITQQRKAKLASNK</sequence>
<dbReference type="AlphaFoldDB" id="A0A1T5M6W7"/>
<dbReference type="STRING" id="688867.SAMN05660236_4581"/>
<evidence type="ECO:0000313" key="3">
    <source>
        <dbReference type="Proteomes" id="UP000190961"/>
    </source>
</evidence>
<gene>
    <name evidence="2" type="ORF">SAMN05660236_4581</name>
</gene>
<organism evidence="2 3">
    <name type="scientific">Ohtaekwangia koreensis</name>
    <dbReference type="NCBI Taxonomy" id="688867"/>
    <lineage>
        <taxon>Bacteria</taxon>
        <taxon>Pseudomonadati</taxon>
        <taxon>Bacteroidota</taxon>
        <taxon>Cytophagia</taxon>
        <taxon>Cytophagales</taxon>
        <taxon>Fulvivirgaceae</taxon>
        <taxon>Ohtaekwangia</taxon>
    </lineage>
</organism>
<dbReference type="RefSeq" id="WP_079689092.1">
    <property type="nucleotide sequence ID" value="NZ_FUZU01000003.1"/>
</dbReference>
<accession>A0A1T5M6W7</accession>
<feature type="chain" id="PRO_5013069590" evidence="1">
    <location>
        <begin position="20"/>
        <end position="329"/>
    </location>
</feature>
<evidence type="ECO:0000313" key="2">
    <source>
        <dbReference type="EMBL" id="SKC83885.1"/>
    </source>
</evidence>
<dbReference type="OrthoDB" id="1082996at2"/>
<protein>
    <submittedName>
        <fullName evidence="2">Phosphate transport system substrate-binding protein</fullName>
    </submittedName>
</protein>
<dbReference type="Gene3D" id="3.40.190.10">
    <property type="entry name" value="Periplasmic binding protein-like II"/>
    <property type="match status" value="2"/>
</dbReference>
<dbReference type="EMBL" id="FUZU01000003">
    <property type="protein sequence ID" value="SKC83885.1"/>
    <property type="molecule type" value="Genomic_DNA"/>
</dbReference>
<name>A0A1T5M6W7_9BACT</name>
<keyword evidence="3" id="KW-1185">Reference proteome</keyword>